<evidence type="ECO:0000256" key="2">
    <source>
        <dbReference type="ARBA" id="ARBA00022475"/>
    </source>
</evidence>
<comment type="subcellular location">
    <subcellularLocation>
        <location evidence="1">Cytoplasm</location>
    </subcellularLocation>
</comment>
<dbReference type="SUPFAM" id="SSF101322">
    <property type="entry name" value="YcfC-like"/>
    <property type="match status" value="1"/>
</dbReference>
<dbReference type="Gene3D" id="1.10.3890.10">
    <property type="entry name" value="HflD-like"/>
    <property type="match status" value="1"/>
</dbReference>
<proteinExistence type="inferred from homology"/>
<evidence type="ECO:0000256" key="3">
    <source>
        <dbReference type="ARBA" id="ARBA00022490"/>
    </source>
</evidence>
<dbReference type="GO" id="GO:0005737">
    <property type="term" value="C:cytoplasm"/>
    <property type="evidence" value="ECO:0007669"/>
    <property type="project" value="UniProtKB-SubCell"/>
</dbReference>
<dbReference type="HAMAP" id="MF_00695">
    <property type="entry name" value="HflD_protein"/>
    <property type="match status" value="1"/>
</dbReference>
<keyword evidence="3" id="KW-0963">Cytoplasm</keyword>
<feature type="compositionally biased region" description="Basic and acidic residues" evidence="5">
    <location>
        <begin position="211"/>
        <end position="227"/>
    </location>
</feature>
<feature type="region of interest" description="Disordered" evidence="5">
    <location>
        <begin position="210"/>
        <end position="235"/>
    </location>
</feature>
<dbReference type="PANTHER" id="PTHR38100:SF1">
    <property type="entry name" value="HIGH FREQUENCY LYSOGENIZATION PROTEIN HFLD"/>
    <property type="match status" value="1"/>
</dbReference>
<organism evidence="6">
    <name type="scientific">hydrothermal vent metagenome</name>
    <dbReference type="NCBI Taxonomy" id="652676"/>
    <lineage>
        <taxon>unclassified sequences</taxon>
        <taxon>metagenomes</taxon>
        <taxon>ecological metagenomes</taxon>
    </lineage>
</organism>
<evidence type="ECO:0000256" key="4">
    <source>
        <dbReference type="ARBA" id="ARBA00023136"/>
    </source>
</evidence>
<protein>
    <submittedName>
        <fullName evidence="6">High frequency lysogenization protein HflD</fullName>
    </submittedName>
</protein>
<dbReference type="EMBL" id="UOFC01000062">
    <property type="protein sequence ID" value="VAW45580.1"/>
    <property type="molecule type" value="Genomic_DNA"/>
</dbReference>
<dbReference type="Pfam" id="PF04356">
    <property type="entry name" value="DUF489"/>
    <property type="match status" value="1"/>
</dbReference>
<sequence length="235" mass="26336">MTEYTQQDRSLALIGIYQAAQLVHDLATTGKTDEQAYHTCIQSLFCDNPAKTLDVYGGDIANIQIGIHSLLNQMNAEEATQSRTLEITRYVLSLMILEKKLMKLGKPMKNVTQVLEVAKSQQAHFGLEHDNVIASIARAYSENISQVNPRIIVNGQHGHLQNARTANKIRALLLAGIRSALLWDQVGGSRWGLIWSRKKYLADALHFKTNHPNDDNDTSDKDEHSDKVTSLFKQD</sequence>
<gene>
    <name evidence="6" type="ORF">MNBD_GAMMA03-499</name>
</gene>
<keyword evidence="2" id="KW-1003">Cell membrane</keyword>
<evidence type="ECO:0000313" key="6">
    <source>
        <dbReference type="EMBL" id="VAW45580.1"/>
    </source>
</evidence>
<evidence type="ECO:0000256" key="1">
    <source>
        <dbReference type="ARBA" id="ARBA00004496"/>
    </source>
</evidence>
<dbReference type="InterPro" id="IPR035932">
    <property type="entry name" value="HflD-like_sf"/>
</dbReference>
<dbReference type="NCBIfam" id="NF001246">
    <property type="entry name" value="PRK00218.1-2"/>
    <property type="match status" value="1"/>
</dbReference>
<keyword evidence="4" id="KW-0472">Membrane</keyword>
<accession>A0A3B0VZ06</accession>
<evidence type="ECO:0000256" key="5">
    <source>
        <dbReference type="SAM" id="MobiDB-lite"/>
    </source>
</evidence>
<dbReference type="InterPro" id="IPR007451">
    <property type="entry name" value="HflD"/>
</dbReference>
<dbReference type="AlphaFoldDB" id="A0A3B0VZ06"/>
<dbReference type="PANTHER" id="PTHR38100">
    <property type="entry name" value="HIGH FREQUENCY LYSOGENIZATION PROTEIN HFLD"/>
    <property type="match status" value="1"/>
</dbReference>
<reference evidence="6" key="1">
    <citation type="submission" date="2018-06" db="EMBL/GenBank/DDBJ databases">
        <authorList>
            <person name="Zhirakovskaya E."/>
        </authorList>
    </citation>
    <scope>NUCLEOTIDE SEQUENCE</scope>
</reference>
<name>A0A3B0VZ06_9ZZZZ</name>